<dbReference type="RefSeq" id="WP_274054347.1">
    <property type="nucleotide sequence ID" value="NZ_CP059693.1"/>
</dbReference>
<feature type="region of interest" description="Disordered" evidence="1">
    <location>
        <begin position="1"/>
        <end position="24"/>
    </location>
</feature>
<sequence>MSEDGPSNVPAGDARAKTEQGNKELEARALLETLVSAEPKSLEEAKQRLEQARDRLMTTGEYIPKYSRAELEAQVAQGALSARFVVTLQKKKSGDQPVGFKRDSGRTTTWTTTFDQMEHGDTDLSY</sequence>
<gene>
    <name evidence="2" type="ORF">H3N35_10870</name>
</gene>
<evidence type="ECO:0000256" key="1">
    <source>
        <dbReference type="SAM" id="MobiDB-lite"/>
    </source>
</evidence>
<evidence type="ECO:0000313" key="2">
    <source>
        <dbReference type="EMBL" id="WDE13893.1"/>
    </source>
</evidence>
<evidence type="ECO:0000313" key="3">
    <source>
        <dbReference type="Proteomes" id="UP001215231"/>
    </source>
</evidence>
<reference evidence="2 3" key="1">
    <citation type="journal article" date="2022" name="Mar. Drugs">
        <title>Bioassay-Guided Fractionation Leads to the Detection of Cholic Acid Generated by the Rare Thalassomonas sp.</title>
        <authorList>
            <person name="Pheiffer F."/>
            <person name="Schneider Y.K."/>
            <person name="Hansen E.H."/>
            <person name="Andersen J.H."/>
            <person name="Isaksson J."/>
            <person name="Busche T."/>
            <person name="R C."/>
            <person name="Kalinowski J."/>
            <person name="Zyl L.V."/>
            <person name="Trindade M."/>
        </authorList>
    </citation>
    <scope>NUCLEOTIDE SEQUENCE [LARGE SCALE GENOMIC DNA]</scope>
    <source>
        <strain evidence="2 3">A5K-61T</strain>
    </source>
</reference>
<feature type="compositionally biased region" description="Basic and acidic residues" evidence="1">
    <location>
        <begin position="14"/>
        <end position="24"/>
    </location>
</feature>
<name>A0ABY7VKB8_9GAMM</name>
<dbReference type="EMBL" id="CP059693">
    <property type="protein sequence ID" value="WDE13893.1"/>
    <property type="molecule type" value="Genomic_DNA"/>
</dbReference>
<organism evidence="2 3">
    <name type="scientific">Thalassomonas haliotis</name>
    <dbReference type="NCBI Taxonomy" id="485448"/>
    <lineage>
        <taxon>Bacteria</taxon>
        <taxon>Pseudomonadati</taxon>
        <taxon>Pseudomonadota</taxon>
        <taxon>Gammaproteobacteria</taxon>
        <taxon>Alteromonadales</taxon>
        <taxon>Colwelliaceae</taxon>
        <taxon>Thalassomonas</taxon>
    </lineage>
</organism>
<proteinExistence type="predicted"/>
<protein>
    <submittedName>
        <fullName evidence="2">Uncharacterized protein</fullName>
    </submittedName>
</protein>
<keyword evidence="3" id="KW-1185">Reference proteome</keyword>
<dbReference type="Proteomes" id="UP001215231">
    <property type="component" value="Chromosome"/>
</dbReference>
<accession>A0ABY7VKB8</accession>